<feature type="region of interest" description="Disordered" evidence="1">
    <location>
        <begin position="95"/>
        <end position="128"/>
    </location>
</feature>
<feature type="non-terminal residue" evidence="2">
    <location>
        <position position="1"/>
    </location>
</feature>
<dbReference type="AlphaFoldDB" id="A0A381UC46"/>
<accession>A0A381UC46</accession>
<sequence length="128" mass="13334">SKATQIQPGGGSQAGKEKMKVSKKTKALAALGTAKHIAGKAKGFIGQTLSKAADRSGFGNPLSASEYSPEDKAVEMMKGAMKKVEELSLSGVKKSPPITVKKIPAKGPKGYTPGDHHPPTKFKASVKF</sequence>
<name>A0A381UC46_9ZZZZ</name>
<evidence type="ECO:0000256" key="1">
    <source>
        <dbReference type="SAM" id="MobiDB-lite"/>
    </source>
</evidence>
<dbReference type="EMBL" id="UINC01006053">
    <property type="protein sequence ID" value="SVA25178.1"/>
    <property type="molecule type" value="Genomic_DNA"/>
</dbReference>
<proteinExistence type="predicted"/>
<protein>
    <submittedName>
        <fullName evidence="2">Uncharacterized protein</fullName>
    </submittedName>
</protein>
<reference evidence="2" key="1">
    <citation type="submission" date="2018-05" db="EMBL/GenBank/DDBJ databases">
        <authorList>
            <person name="Lanie J.A."/>
            <person name="Ng W.-L."/>
            <person name="Kazmierczak K.M."/>
            <person name="Andrzejewski T.M."/>
            <person name="Davidsen T.M."/>
            <person name="Wayne K.J."/>
            <person name="Tettelin H."/>
            <person name="Glass J.I."/>
            <person name="Rusch D."/>
            <person name="Podicherti R."/>
            <person name="Tsui H.-C.T."/>
            <person name="Winkler M.E."/>
        </authorList>
    </citation>
    <scope>NUCLEOTIDE SEQUENCE</scope>
</reference>
<gene>
    <name evidence="2" type="ORF">METZ01_LOCUS78032</name>
</gene>
<organism evidence="2">
    <name type="scientific">marine metagenome</name>
    <dbReference type="NCBI Taxonomy" id="408172"/>
    <lineage>
        <taxon>unclassified sequences</taxon>
        <taxon>metagenomes</taxon>
        <taxon>ecological metagenomes</taxon>
    </lineage>
</organism>
<evidence type="ECO:0000313" key="2">
    <source>
        <dbReference type="EMBL" id="SVA25178.1"/>
    </source>
</evidence>
<feature type="region of interest" description="Disordered" evidence="1">
    <location>
        <begin position="1"/>
        <end position="22"/>
    </location>
</feature>